<feature type="compositionally biased region" description="Polar residues" evidence="2">
    <location>
        <begin position="661"/>
        <end position="675"/>
    </location>
</feature>
<gene>
    <name evidence="4" type="ORF">BSAL_22560</name>
</gene>
<feature type="non-terminal residue" evidence="4">
    <location>
        <position position="851"/>
    </location>
</feature>
<feature type="transmembrane region" description="Helical" evidence="3">
    <location>
        <begin position="26"/>
        <end position="48"/>
    </location>
</feature>
<keyword evidence="3" id="KW-0472">Membrane</keyword>
<evidence type="ECO:0000256" key="1">
    <source>
        <dbReference type="SAM" id="Coils"/>
    </source>
</evidence>
<protein>
    <submittedName>
        <fullName evidence="4">Membrane-associated protein, putative</fullName>
    </submittedName>
</protein>
<evidence type="ECO:0000256" key="2">
    <source>
        <dbReference type="SAM" id="MobiDB-lite"/>
    </source>
</evidence>
<dbReference type="EMBL" id="CYKH01001755">
    <property type="protein sequence ID" value="CUG89650.1"/>
    <property type="molecule type" value="Genomic_DNA"/>
</dbReference>
<name>A0A0S4JHK5_BODSA</name>
<keyword evidence="1" id="KW-0175">Coiled coil</keyword>
<feature type="compositionally biased region" description="Polar residues" evidence="2">
    <location>
        <begin position="86"/>
        <end position="95"/>
    </location>
</feature>
<dbReference type="AlphaFoldDB" id="A0A0S4JHK5"/>
<proteinExistence type="predicted"/>
<feature type="coiled-coil region" evidence="1">
    <location>
        <begin position="755"/>
        <end position="810"/>
    </location>
</feature>
<feature type="region of interest" description="Disordered" evidence="2">
    <location>
        <begin position="85"/>
        <end position="106"/>
    </location>
</feature>
<feature type="compositionally biased region" description="Basic and acidic residues" evidence="2">
    <location>
        <begin position="611"/>
        <end position="632"/>
    </location>
</feature>
<accession>A0A0S4JHK5</accession>
<organism evidence="4 5">
    <name type="scientific">Bodo saltans</name>
    <name type="common">Flagellated protozoan</name>
    <dbReference type="NCBI Taxonomy" id="75058"/>
    <lineage>
        <taxon>Eukaryota</taxon>
        <taxon>Discoba</taxon>
        <taxon>Euglenozoa</taxon>
        <taxon>Kinetoplastea</taxon>
        <taxon>Metakinetoplastina</taxon>
        <taxon>Eubodonida</taxon>
        <taxon>Bodonidae</taxon>
        <taxon>Bodo</taxon>
    </lineage>
</organism>
<dbReference type="VEuPathDB" id="TriTrypDB:BSAL_22560"/>
<keyword evidence="5" id="KW-1185">Reference proteome</keyword>
<feature type="region of interest" description="Disordered" evidence="2">
    <location>
        <begin position="500"/>
        <end position="722"/>
    </location>
</feature>
<dbReference type="OrthoDB" id="2155209at2759"/>
<dbReference type="Proteomes" id="UP000051952">
    <property type="component" value="Unassembled WGS sequence"/>
</dbReference>
<reference evidence="5" key="1">
    <citation type="submission" date="2015-09" db="EMBL/GenBank/DDBJ databases">
        <authorList>
            <consortium name="Pathogen Informatics"/>
        </authorList>
    </citation>
    <scope>NUCLEOTIDE SEQUENCE [LARGE SCALE GENOMIC DNA]</scope>
    <source>
        <strain evidence="5">Lake Konstanz</strain>
    </source>
</reference>
<sequence length="851" mass="94059">MSLEKVARKKISFSREGKRNAHRSRLILLNINFPFFIPFLMLTALFVFPENRAGHKHRGGRGGGSTHSPALYTIGIETPSAVAASFPSTSSNKDAVTSPPRGSISVSITDATDQRARKDAVCDMIASSREDLCRSIIAPLVTSIVPPAPGLPREYHPTRSYAQQPQYAQGTVVLDGSSKSRNHILFDPYDGLLVTAIRDLATKETTKAVFLSAVELDEHNQLIDLLSAEARAQRSASPGVALRAGVVRHQIPTVVEDTTDRFTAIEETTFEDVSKDCHVTLQYLASKCQGDTRHQVISVVVVHRQQRSTDATIDGDNGSAAVGATPNTTLQFVSLVVNEITRGTRATRHCVQNVASLLESRSNAVSFTSTKVLFLLKPVLTGKQPGAWITLLDPHGAATSVVTTTSAAIDAVPPTSESFKDAFSVLQTLSRVSGAARNGNAECLLWNHSSSSFPPRSLVGNANEQLHISTSSSTGTGAAMDTTLRRASRLTEEIDKRFQQLSGAVPPSSASHGRAVNQHVDSHQQVPQQQHHQRERSSSISSSDLEPRQQHPTPVVVTMSRNGAAQQQQQLRQSRSHHTTPIHQRFAVDDDDDSSRRRRAHTPQQTTTTRHVKDMQRRIRYLEQSESHDGSHRRGGPTQIIQNLGDDDDFYDNQGGGYRAQPSSSQRNKTNNNSKSQDHFITRGKATQSPHRTTKAVKDVSDNDNDVNNNNGDGEYRSSSPLVQRLKKELAKEKSHSSSMLHNYETYKHTMEGVLLRLRKDLEGQSIKLEDTQKQLRLRDKILRNGNDGHQVKTRELESVTTKLKQLEELHHSSAADHQQQKSAWKAQRVELHKSNDQLQHRVNDLLETIN</sequence>
<evidence type="ECO:0000256" key="3">
    <source>
        <dbReference type="SAM" id="Phobius"/>
    </source>
</evidence>
<keyword evidence="3" id="KW-1133">Transmembrane helix</keyword>
<evidence type="ECO:0000313" key="5">
    <source>
        <dbReference type="Proteomes" id="UP000051952"/>
    </source>
</evidence>
<evidence type="ECO:0000313" key="4">
    <source>
        <dbReference type="EMBL" id="CUG89650.1"/>
    </source>
</evidence>
<keyword evidence="3" id="KW-0812">Transmembrane</keyword>